<comment type="caution">
    <text evidence="3">The sequence shown here is derived from an EMBL/GenBank/DDBJ whole genome shotgun (WGS) entry which is preliminary data.</text>
</comment>
<dbReference type="Proteomes" id="UP000289691">
    <property type="component" value="Unassembled WGS sequence"/>
</dbReference>
<dbReference type="AlphaFoldDB" id="A0A498L6R1"/>
<keyword evidence="2" id="KW-0472">Membrane</keyword>
<feature type="transmembrane region" description="Helical" evidence="2">
    <location>
        <begin position="215"/>
        <end position="235"/>
    </location>
</feature>
<keyword evidence="2" id="KW-0812">Transmembrane</keyword>
<evidence type="ECO:0000313" key="4">
    <source>
        <dbReference type="Proteomes" id="UP000289691"/>
    </source>
</evidence>
<keyword evidence="2" id="KW-1133">Transmembrane helix</keyword>
<feature type="transmembrane region" description="Helical" evidence="2">
    <location>
        <begin position="276"/>
        <end position="295"/>
    </location>
</feature>
<feature type="transmembrane region" description="Helical" evidence="2">
    <location>
        <begin position="114"/>
        <end position="132"/>
    </location>
</feature>
<accession>A0A498L6R1</accession>
<proteinExistence type="predicted"/>
<reference evidence="3 4" key="1">
    <citation type="submission" date="2019-01" db="EMBL/GenBank/DDBJ databases">
        <title>Halorientalis sp. F13-25 a new haloarchaeum isolated from hypersaline water.</title>
        <authorList>
            <person name="Ana D.-V."/>
            <person name="Cristina S.-P."/>
            <person name="Antonio V."/>
        </authorList>
    </citation>
    <scope>NUCLEOTIDE SEQUENCE [LARGE SCALE GENOMIC DNA]</scope>
    <source>
        <strain evidence="3 4">F13-25</strain>
    </source>
</reference>
<dbReference type="PANTHER" id="PTHR20992">
    <property type="entry name" value="AT15442P-RELATED"/>
    <property type="match status" value="1"/>
</dbReference>
<sequence length="469" mass="49156">MRLVHLSVPDADRAAVVGVLDDRNLGYVETAGAGDLADRTLVSVVVPADAVEHLLDDLEAVGYDDDTYTVSLAAEFASFPGIDAVQDEWAATPNKLAPATLRSKAKDLRYNTQTYLWMMFLSTVVATAGLLLDSPATVVGSMVLAPIVGPTLTGSVGAVRRDWQMVVDSVYLQLLGMGLAVGGAVVVGLATRWFLTVPPSLAVTSIELVTLRLSPGLLPLVVGLAAGAAGAFGLATKGQVSIVGVMIAAALIPAAAAAGIGFAWGKLLLGLGATTLLVSTLLAVNLGGYTMFRYLGYGPDEVPTEPLAGRHERTVFLVAVIGVAVVLTGLAVVGLAQQSTFERDATAATARVLDTEPYRGLSVSDTTFEYAGVGPVSEPTTVTVTLARTGNRSYPDLPERLARRIADRTDTSVAVRVQYADYDTATVRNRDPGRDSPPSRPPTKNYFVLSRISLDKLACCSQSELAINP</sequence>
<dbReference type="Pfam" id="PF04087">
    <property type="entry name" value="DUF389"/>
    <property type="match status" value="1"/>
</dbReference>
<evidence type="ECO:0000256" key="2">
    <source>
        <dbReference type="SAM" id="Phobius"/>
    </source>
</evidence>
<dbReference type="InterPro" id="IPR005240">
    <property type="entry name" value="DUF389"/>
</dbReference>
<feature type="transmembrane region" description="Helical" evidence="2">
    <location>
        <begin position="242"/>
        <end position="264"/>
    </location>
</feature>
<protein>
    <submittedName>
        <fullName evidence="3">DUF389 domain-containing protein</fullName>
    </submittedName>
</protein>
<dbReference type="EMBL" id="RDFA01000001">
    <property type="protein sequence ID" value="RXK51415.1"/>
    <property type="molecule type" value="Genomic_DNA"/>
</dbReference>
<evidence type="ECO:0000256" key="1">
    <source>
        <dbReference type="SAM" id="MobiDB-lite"/>
    </source>
</evidence>
<name>A0A498L6R1_9EURY</name>
<evidence type="ECO:0000313" key="3">
    <source>
        <dbReference type="EMBL" id="RXK51415.1"/>
    </source>
</evidence>
<feature type="region of interest" description="Disordered" evidence="1">
    <location>
        <begin position="424"/>
        <end position="444"/>
    </location>
</feature>
<dbReference type="RefSeq" id="WP_129067280.1">
    <property type="nucleotide sequence ID" value="NZ_RDFA01000001.1"/>
</dbReference>
<dbReference type="OrthoDB" id="275581at2157"/>
<gene>
    <name evidence="3" type="ORF">EAF64_01890</name>
</gene>
<dbReference type="PANTHER" id="PTHR20992:SF9">
    <property type="entry name" value="AT15442P-RELATED"/>
    <property type="match status" value="1"/>
</dbReference>
<organism evidence="3 4">
    <name type="scientific">Halorientalis pallida</name>
    <dbReference type="NCBI Taxonomy" id="2479928"/>
    <lineage>
        <taxon>Archaea</taxon>
        <taxon>Methanobacteriati</taxon>
        <taxon>Methanobacteriota</taxon>
        <taxon>Stenosarchaea group</taxon>
        <taxon>Halobacteria</taxon>
        <taxon>Halobacteriales</taxon>
        <taxon>Haloarculaceae</taxon>
        <taxon>Halorientalis</taxon>
    </lineage>
</organism>
<feature type="transmembrane region" description="Helical" evidence="2">
    <location>
        <begin position="315"/>
        <end position="336"/>
    </location>
</feature>
<feature type="transmembrane region" description="Helical" evidence="2">
    <location>
        <begin position="138"/>
        <end position="159"/>
    </location>
</feature>
<keyword evidence="4" id="KW-1185">Reference proteome</keyword>
<feature type="transmembrane region" description="Helical" evidence="2">
    <location>
        <begin position="171"/>
        <end position="195"/>
    </location>
</feature>